<dbReference type="AlphaFoldDB" id="A0AAV2JP48"/>
<name>A0AAV2JP48_KNICA</name>
<protein>
    <submittedName>
        <fullName evidence="1">Uncharacterized protein</fullName>
    </submittedName>
</protein>
<dbReference type="EMBL" id="OZ035835">
    <property type="protein sequence ID" value="CAL1578380.1"/>
    <property type="molecule type" value="Genomic_DNA"/>
</dbReference>
<gene>
    <name evidence="1" type="ORF">KC01_LOCUS9530</name>
</gene>
<proteinExistence type="predicted"/>
<evidence type="ECO:0000313" key="2">
    <source>
        <dbReference type="Proteomes" id="UP001497482"/>
    </source>
</evidence>
<evidence type="ECO:0000313" key="1">
    <source>
        <dbReference type="EMBL" id="CAL1578380.1"/>
    </source>
</evidence>
<reference evidence="1 2" key="1">
    <citation type="submission" date="2024-04" db="EMBL/GenBank/DDBJ databases">
        <authorList>
            <person name="Waldvogel A.-M."/>
            <person name="Schoenle A."/>
        </authorList>
    </citation>
    <scope>NUCLEOTIDE SEQUENCE [LARGE SCALE GENOMIC DNA]</scope>
</reference>
<dbReference type="Proteomes" id="UP001497482">
    <property type="component" value="Chromosome 13"/>
</dbReference>
<keyword evidence="2" id="KW-1185">Reference proteome</keyword>
<accession>A0AAV2JP48</accession>
<organism evidence="1 2">
    <name type="scientific">Knipowitschia caucasica</name>
    <name type="common">Caucasian dwarf goby</name>
    <name type="synonym">Pomatoschistus caucasicus</name>
    <dbReference type="NCBI Taxonomy" id="637954"/>
    <lineage>
        <taxon>Eukaryota</taxon>
        <taxon>Metazoa</taxon>
        <taxon>Chordata</taxon>
        <taxon>Craniata</taxon>
        <taxon>Vertebrata</taxon>
        <taxon>Euteleostomi</taxon>
        <taxon>Actinopterygii</taxon>
        <taxon>Neopterygii</taxon>
        <taxon>Teleostei</taxon>
        <taxon>Neoteleostei</taxon>
        <taxon>Acanthomorphata</taxon>
        <taxon>Gobiaria</taxon>
        <taxon>Gobiiformes</taxon>
        <taxon>Gobioidei</taxon>
        <taxon>Gobiidae</taxon>
        <taxon>Gobiinae</taxon>
        <taxon>Knipowitschia</taxon>
    </lineage>
</organism>
<sequence>MVNTRREPTTERHGGFDLLRFRPGPVHPSLDDLVVPGSPRSTISIPGLVRTPDQHSPLQLRAPELKRSSSLSLPRHGGFDLLRFRPGPVHPSLDDLVVPGSPRSTILIRNLVRTPDQHSPLQLRAPELKRSSSLSLPVAWITGARHCSRRDRSRAHRTFGLYLRDVIHLHVRCTTASIHRRDPTTERHGGFDLLRFRPGPVHPSLDDLVVPGSPRSTISIPNLVRTPDQHSPLQLRAPELKRSSSLSLPVAWITGARHCSRRPFQSSQDIWALPA</sequence>